<evidence type="ECO:0000259" key="3">
    <source>
        <dbReference type="PROSITE" id="PS50934"/>
    </source>
</evidence>
<dbReference type="PANTHER" id="PTHR10742">
    <property type="entry name" value="FLAVIN MONOAMINE OXIDASE"/>
    <property type="match status" value="1"/>
</dbReference>
<dbReference type="PROSITE" id="PS50934">
    <property type="entry name" value="SWIRM"/>
    <property type="match status" value="1"/>
</dbReference>
<dbReference type="InterPro" id="IPR050281">
    <property type="entry name" value="Flavin_monoamine_oxidase"/>
</dbReference>
<protein>
    <recommendedName>
        <fullName evidence="3">SWIRM domain-containing protein</fullName>
    </recommendedName>
</protein>
<dbReference type="EMBL" id="JAJAGQ010000016">
    <property type="protein sequence ID" value="KAJ8540285.1"/>
    <property type="molecule type" value="Genomic_DNA"/>
</dbReference>
<gene>
    <name evidence="4" type="ORF">K7X08_030204</name>
</gene>
<dbReference type="Pfam" id="PF04433">
    <property type="entry name" value="SWIRM"/>
    <property type="match status" value="1"/>
</dbReference>
<dbReference type="GO" id="GO:0016491">
    <property type="term" value="F:oxidoreductase activity"/>
    <property type="evidence" value="ECO:0007669"/>
    <property type="project" value="InterPro"/>
</dbReference>
<comment type="caution">
    <text evidence="4">The sequence shown here is derived from an EMBL/GenBank/DDBJ whole genome shotgun (WGS) entry which is preliminary data.</text>
</comment>
<comment type="similarity">
    <text evidence="1">Belongs to the flavin monoamine oxidase family.</text>
</comment>
<keyword evidence="5" id="KW-1185">Reference proteome</keyword>
<evidence type="ECO:0000313" key="4">
    <source>
        <dbReference type="EMBL" id="KAJ8540285.1"/>
    </source>
</evidence>
<name>A0A9Q1LM34_9SOLA</name>
<evidence type="ECO:0000256" key="2">
    <source>
        <dbReference type="ARBA" id="ARBA00022853"/>
    </source>
</evidence>
<dbReference type="GO" id="GO:0006325">
    <property type="term" value="P:chromatin organization"/>
    <property type="evidence" value="ECO:0007669"/>
    <property type="project" value="UniProtKB-KW"/>
</dbReference>
<dbReference type="PANTHER" id="PTHR10742:SF260">
    <property type="entry name" value="PROTEIN FLOWERING LOCUS D"/>
    <property type="match status" value="1"/>
</dbReference>
<dbReference type="Gene3D" id="3.50.50.60">
    <property type="entry name" value="FAD/NAD(P)-binding domain"/>
    <property type="match status" value="1"/>
</dbReference>
<dbReference type="InterPro" id="IPR036188">
    <property type="entry name" value="FAD/NAD-bd_sf"/>
</dbReference>
<dbReference type="InterPro" id="IPR036388">
    <property type="entry name" value="WH-like_DNA-bd_sf"/>
</dbReference>
<dbReference type="SUPFAM" id="SSF51905">
    <property type="entry name" value="FAD/NAD(P)-binding domain"/>
    <property type="match status" value="1"/>
</dbReference>
<dbReference type="AlphaFoldDB" id="A0A9Q1LM34"/>
<dbReference type="Gene3D" id="1.10.10.10">
    <property type="entry name" value="Winged helix-like DNA-binding domain superfamily/Winged helix DNA-binding domain"/>
    <property type="match status" value="1"/>
</dbReference>
<dbReference type="Proteomes" id="UP001152561">
    <property type="component" value="Unassembled WGS sequence"/>
</dbReference>
<dbReference type="OrthoDB" id="1732562at2759"/>
<accession>A0A9Q1LM34</accession>
<dbReference type="InterPro" id="IPR009057">
    <property type="entry name" value="Homeodomain-like_sf"/>
</dbReference>
<dbReference type="InterPro" id="IPR007526">
    <property type="entry name" value="SWIRM"/>
</dbReference>
<dbReference type="InterPro" id="IPR002937">
    <property type="entry name" value="Amino_oxidase"/>
</dbReference>
<reference evidence="5" key="1">
    <citation type="journal article" date="2023" name="Proc. Natl. Acad. Sci. U.S.A.">
        <title>Genomic and structural basis for evolution of tropane alkaloid biosynthesis.</title>
        <authorList>
            <person name="Wanga Y.-J."/>
            <person name="Taina T."/>
            <person name="Yua J.-Y."/>
            <person name="Lia J."/>
            <person name="Xua B."/>
            <person name="Chenc J."/>
            <person name="D'Auriad J.C."/>
            <person name="Huanga J.-P."/>
            <person name="Huanga S.-X."/>
        </authorList>
    </citation>
    <scope>NUCLEOTIDE SEQUENCE [LARGE SCALE GENOMIC DNA]</scope>
    <source>
        <strain evidence="5">cv. KIB-2019</strain>
    </source>
</reference>
<organism evidence="4 5">
    <name type="scientific">Anisodus acutangulus</name>
    <dbReference type="NCBI Taxonomy" id="402998"/>
    <lineage>
        <taxon>Eukaryota</taxon>
        <taxon>Viridiplantae</taxon>
        <taxon>Streptophyta</taxon>
        <taxon>Embryophyta</taxon>
        <taxon>Tracheophyta</taxon>
        <taxon>Spermatophyta</taxon>
        <taxon>Magnoliopsida</taxon>
        <taxon>eudicotyledons</taxon>
        <taxon>Gunneridae</taxon>
        <taxon>Pentapetalae</taxon>
        <taxon>asterids</taxon>
        <taxon>lamiids</taxon>
        <taxon>Solanales</taxon>
        <taxon>Solanaceae</taxon>
        <taxon>Solanoideae</taxon>
        <taxon>Hyoscyameae</taxon>
        <taxon>Anisodus</taxon>
    </lineage>
</organism>
<sequence>MNKKTRNHIIAKWRENVSNWVTIDIFVDVIPERFSGLLDSAYNCLVSYGYITFGVASPIKDRIPAEPSKGRVIIIGAGLAGLAAARQRMSFGFKVTVLEGRKRASGRVYTKKMEGRNKVAAADLGGSVLTGTLGNPLGLLARELSYTLHKVRDKCMLYRTEGKPVDKDLDKIVEAAYTRLLDKACKRRQEISEDFSLGAQIHNHFPVV</sequence>
<dbReference type="SUPFAM" id="SSF46689">
    <property type="entry name" value="Homeodomain-like"/>
    <property type="match status" value="1"/>
</dbReference>
<feature type="domain" description="SWIRM" evidence="3">
    <location>
        <begin position="1"/>
        <end position="62"/>
    </location>
</feature>
<evidence type="ECO:0000313" key="5">
    <source>
        <dbReference type="Proteomes" id="UP001152561"/>
    </source>
</evidence>
<keyword evidence="2" id="KW-0156">Chromatin regulator</keyword>
<evidence type="ECO:0000256" key="1">
    <source>
        <dbReference type="ARBA" id="ARBA00005995"/>
    </source>
</evidence>
<proteinExistence type="inferred from homology"/>
<dbReference type="Pfam" id="PF01593">
    <property type="entry name" value="Amino_oxidase"/>
    <property type="match status" value="1"/>
</dbReference>